<reference evidence="8" key="1">
    <citation type="submission" date="2020-11" db="EMBL/GenBank/DDBJ databases">
        <authorList>
            <person name="Tran Van P."/>
        </authorList>
    </citation>
    <scope>NUCLEOTIDE SEQUENCE</scope>
</reference>
<organism evidence="8">
    <name type="scientific">Timema genevievae</name>
    <name type="common">Walking stick</name>
    <dbReference type="NCBI Taxonomy" id="629358"/>
    <lineage>
        <taxon>Eukaryota</taxon>
        <taxon>Metazoa</taxon>
        <taxon>Ecdysozoa</taxon>
        <taxon>Arthropoda</taxon>
        <taxon>Hexapoda</taxon>
        <taxon>Insecta</taxon>
        <taxon>Pterygota</taxon>
        <taxon>Neoptera</taxon>
        <taxon>Polyneoptera</taxon>
        <taxon>Phasmatodea</taxon>
        <taxon>Timematodea</taxon>
        <taxon>Timematoidea</taxon>
        <taxon>Timematidae</taxon>
        <taxon>Timema</taxon>
    </lineage>
</organism>
<dbReference type="Pfam" id="PF01619">
    <property type="entry name" value="Pro_dh"/>
    <property type="match status" value="1"/>
</dbReference>
<dbReference type="InterPro" id="IPR015659">
    <property type="entry name" value="Proline_oxidase"/>
</dbReference>
<dbReference type="PANTHER" id="PTHR13914:SF0">
    <property type="entry name" value="PROLINE DEHYDROGENASE 1, MITOCHONDRIAL"/>
    <property type="match status" value="1"/>
</dbReference>
<dbReference type="SUPFAM" id="SSF51730">
    <property type="entry name" value="FAD-linked oxidoreductase"/>
    <property type="match status" value="1"/>
</dbReference>
<keyword evidence="5" id="KW-0274">FAD</keyword>
<keyword evidence="6" id="KW-0175">Coiled coil</keyword>
<dbReference type="InterPro" id="IPR002872">
    <property type="entry name" value="Proline_DH_dom"/>
</dbReference>
<comment type="cofactor">
    <cofactor evidence="5">
        <name>FAD</name>
        <dbReference type="ChEBI" id="CHEBI:57692"/>
    </cofactor>
</comment>
<feature type="domain" description="Proline dehydrogenase" evidence="7">
    <location>
        <begin position="166"/>
        <end position="441"/>
    </location>
</feature>
<protein>
    <recommendedName>
        <fullName evidence="5">Proline dehydrogenase</fullName>
        <ecNumber evidence="5">1.5.5.2</ecNumber>
    </recommendedName>
</protein>
<dbReference type="EMBL" id="OE841555">
    <property type="protein sequence ID" value="CAD7596268.1"/>
    <property type="molecule type" value="Genomic_DNA"/>
</dbReference>
<dbReference type="GO" id="GO:0071949">
    <property type="term" value="F:FAD binding"/>
    <property type="evidence" value="ECO:0007669"/>
    <property type="project" value="TreeGrafter"/>
</dbReference>
<comment type="similarity">
    <text evidence="2 5">Belongs to the proline oxidase family.</text>
</comment>
<dbReference type="AlphaFoldDB" id="A0A7R9PMU1"/>
<keyword evidence="5" id="KW-0285">Flavoprotein</keyword>
<evidence type="ECO:0000313" key="8">
    <source>
        <dbReference type="EMBL" id="CAD7596268.1"/>
    </source>
</evidence>
<dbReference type="Gene3D" id="3.20.20.220">
    <property type="match status" value="1"/>
</dbReference>
<evidence type="ECO:0000256" key="3">
    <source>
        <dbReference type="ARBA" id="ARBA00023002"/>
    </source>
</evidence>
<name>A0A7R9PMU1_TIMGE</name>
<evidence type="ECO:0000256" key="4">
    <source>
        <dbReference type="ARBA" id="ARBA00023062"/>
    </source>
</evidence>
<evidence type="ECO:0000256" key="1">
    <source>
        <dbReference type="ARBA" id="ARBA00004739"/>
    </source>
</evidence>
<evidence type="ECO:0000259" key="7">
    <source>
        <dbReference type="Pfam" id="PF01619"/>
    </source>
</evidence>
<comment type="catalytic activity">
    <reaction evidence="5">
        <text>L-proline + a quinone = (S)-1-pyrroline-5-carboxylate + a quinol + H(+)</text>
        <dbReference type="Rhea" id="RHEA:23784"/>
        <dbReference type="ChEBI" id="CHEBI:15378"/>
        <dbReference type="ChEBI" id="CHEBI:17388"/>
        <dbReference type="ChEBI" id="CHEBI:24646"/>
        <dbReference type="ChEBI" id="CHEBI:60039"/>
        <dbReference type="ChEBI" id="CHEBI:132124"/>
        <dbReference type="EC" id="1.5.5.2"/>
    </reaction>
</comment>
<dbReference type="GO" id="GO:0004657">
    <property type="term" value="F:proline dehydrogenase activity"/>
    <property type="evidence" value="ECO:0007669"/>
    <property type="project" value="UniProtKB-EC"/>
</dbReference>
<accession>A0A7R9PMU1</accession>
<evidence type="ECO:0000256" key="2">
    <source>
        <dbReference type="ARBA" id="ARBA00005869"/>
    </source>
</evidence>
<dbReference type="InterPro" id="IPR029041">
    <property type="entry name" value="FAD-linked_oxidoreductase-like"/>
</dbReference>
<dbReference type="EC" id="1.5.5.2" evidence="5"/>
<dbReference type="GO" id="GO:0005739">
    <property type="term" value="C:mitochondrion"/>
    <property type="evidence" value="ECO:0007669"/>
    <property type="project" value="TreeGrafter"/>
</dbReference>
<dbReference type="GO" id="GO:0010133">
    <property type="term" value="P:L-proline catabolic process to L-glutamate"/>
    <property type="evidence" value="ECO:0007669"/>
    <property type="project" value="TreeGrafter"/>
</dbReference>
<sequence>MQVSLVKRCVPIVTKTLHTSSYLPVFTSHHHYKNKLLHFTDHRSAYQHKDNWELFRALLVLRACGSNYLVDNSLKLFQLGQRFLGERVLGWVLRPTLYKQFVAGTAIEDLAATTISLRAVGLRLMVAPTLEEDVDETYCSQTKYENNLKELLRLADMAHTCGGEKPCLQVKMTALLAAKTLEKLSKLKPSSEKLCTNLVENMAAVLDGCSTEKLLHYGLDLQDCDNICLALQRLSHLGKVAVSRDVHLLVDAEYSYVNSGCSIITLAMMAHFNQHSPVVANTFQCYFKDTWKNLNDEINISQQLGACFAAKIVRGAYLEKERCIAPENVCTSHACTGENYNKTIEVGLHHAVTAGSKRTLIIIATHNENSVISALQSIQDMGISRRDGHVVFAQIYGMGEQISMPLAHAGYIVYKSVPMGPLNQVLPYLARRVAENRSVLQGARKERELLQQELKHRMLEKLHVEKPPSVHLTEIRTSISPSSAVELNTTSGLANYATEAGL</sequence>
<dbReference type="PANTHER" id="PTHR13914">
    <property type="entry name" value="PROLINE OXIDASE"/>
    <property type="match status" value="1"/>
</dbReference>
<comment type="pathway">
    <text evidence="1">Amino-acid degradation; L-proline degradation into L-glutamate; L-glutamate from L-proline: step 1/2.</text>
</comment>
<comment type="function">
    <text evidence="5">Converts proline to delta-1-pyrroline-5-carboxylate.</text>
</comment>
<evidence type="ECO:0000256" key="5">
    <source>
        <dbReference type="RuleBase" id="RU364054"/>
    </source>
</evidence>
<proteinExistence type="inferred from homology"/>
<feature type="coiled-coil region" evidence="6">
    <location>
        <begin position="433"/>
        <end position="460"/>
    </location>
</feature>
<keyword evidence="4 5" id="KW-0642">Proline metabolism</keyword>
<keyword evidence="3 5" id="KW-0560">Oxidoreductase</keyword>
<gene>
    <name evidence="8" type="ORF">TGEB3V08_LOCUS6334</name>
</gene>
<evidence type="ECO:0000256" key="6">
    <source>
        <dbReference type="SAM" id="Coils"/>
    </source>
</evidence>